<dbReference type="PANTHER" id="PTHR43684:SF1">
    <property type="entry name" value="ENOYL-COA DELTA ISOMERASE 2"/>
    <property type="match status" value="1"/>
</dbReference>
<dbReference type="InterPro" id="IPR029045">
    <property type="entry name" value="ClpP/crotonase-like_dom_sf"/>
</dbReference>
<dbReference type="GO" id="GO:0004165">
    <property type="term" value="F:delta(3)-delta(2)-enoyl-CoA isomerase activity"/>
    <property type="evidence" value="ECO:0007669"/>
    <property type="project" value="UniProtKB-ARBA"/>
</dbReference>
<dbReference type="InterPro" id="IPR051053">
    <property type="entry name" value="ECH/Chromodomain_protein"/>
</dbReference>
<comment type="caution">
    <text evidence="5">The sequence shown here is derived from an EMBL/GenBank/DDBJ whole genome shotgun (WGS) entry which is preliminary data.</text>
</comment>
<dbReference type="Gene3D" id="1.10.12.10">
    <property type="entry name" value="Lyase 2-enoyl-coa Hydratase, Chain A, domain 2"/>
    <property type="match status" value="1"/>
</dbReference>
<organism evidence="5 6">
    <name type="scientific">Photobacterium gaetbulicola</name>
    <dbReference type="NCBI Taxonomy" id="1295392"/>
    <lineage>
        <taxon>Bacteria</taxon>
        <taxon>Pseudomonadati</taxon>
        <taxon>Pseudomonadota</taxon>
        <taxon>Gammaproteobacteria</taxon>
        <taxon>Vibrionales</taxon>
        <taxon>Vibrionaceae</taxon>
        <taxon>Photobacterium</taxon>
    </lineage>
</organism>
<keyword evidence="3" id="KW-0576">Peroxisome</keyword>
<evidence type="ECO:0000256" key="4">
    <source>
        <dbReference type="ARBA" id="ARBA00023235"/>
    </source>
</evidence>
<evidence type="ECO:0008006" key="7">
    <source>
        <dbReference type="Google" id="ProtNLM"/>
    </source>
</evidence>
<dbReference type="Pfam" id="PF00378">
    <property type="entry name" value="ECH_1"/>
    <property type="match status" value="1"/>
</dbReference>
<dbReference type="CDD" id="cd06558">
    <property type="entry name" value="crotonase-like"/>
    <property type="match status" value="1"/>
</dbReference>
<sequence length="249" mass="27455">MDIRITHNGPILDIQLTRPDAKNALNQAMYHTLADTLNHANQSPQTRVIVLRGLPEIFCGGNDMQDFVAISQGMADFHGERFMKSLVECEIPIVASVSGPAVGIGTTMLQFVDVVYSSPSAVFKTPFVHLGLCPEMASSTEFVKVVGQRKAKEMLLLGVPMAAEEALALGFINQISQTPDDLAFQCAEQISQLPPKAMRISKRMLSQQDKARLLRTIEDENVELIKRIRSDEAKEAVSAFLQKRPAKFS</sequence>
<gene>
    <name evidence="5" type="ORF">RJ45_15835</name>
</gene>
<comment type="subcellular location">
    <subcellularLocation>
        <location evidence="1">Peroxisome</location>
    </subcellularLocation>
</comment>
<dbReference type="RefSeq" id="WP_039464241.1">
    <property type="nucleotide sequence ID" value="NZ_JWLZ01000172.1"/>
</dbReference>
<dbReference type="PANTHER" id="PTHR43684">
    <property type="match status" value="1"/>
</dbReference>
<keyword evidence="4" id="KW-0413">Isomerase</keyword>
<dbReference type="InterPro" id="IPR014748">
    <property type="entry name" value="Enoyl-CoA_hydra_C"/>
</dbReference>
<evidence type="ECO:0000256" key="2">
    <source>
        <dbReference type="ARBA" id="ARBA00005254"/>
    </source>
</evidence>
<evidence type="ECO:0000256" key="1">
    <source>
        <dbReference type="ARBA" id="ARBA00004275"/>
    </source>
</evidence>
<evidence type="ECO:0000313" key="5">
    <source>
        <dbReference type="EMBL" id="KHT62714.1"/>
    </source>
</evidence>
<evidence type="ECO:0000313" key="6">
    <source>
        <dbReference type="Proteomes" id="UP000031278"/>
    </source>
</evidence>
<name>A0A0B9G239_9GAMM</name>
<accession>A0A0B9G239</accession>
<proteinExistence type="inferred from homology"/>
<dbReference type="SUPFAM" id="SSF52096">
    <property type="entry name" value="ClpP/crotonase"/>
    <property type="match status" value="1"/>
</dbReference>
<dbReference type="InterPro" id="IPR001753">
    <property type="entry name" value="Enoyl-CoA_hydra/iso"/>
</dbReference>
<comment type="similarity">
    <text evidence="2">Belongs to the enoyl-CoA hydratase/isomerase family.</text>
</comment>
<dbReference type="Gene3D" id="3.90.226.10">
    <property type="entry name" value="2-enoyl-CoA Hydratase, Chain A, domain 1"/>
    <property type="match status" value="1"/>
</dbReference>
<dbReference type="AlphaFoldDB" id="A0A0B9G239"/>
<protein>
    <recommendedName>
        <fullName evidence="7">Enoyl-CoA hydratase</fullName>
    </recommendedName>
</protein>
<evidence type="ECO:0000256" key="3">
    <source>
        <dbReference type="ARBA" id="ARBA00023140"/>
    </source>
</evidence>
<dbReference type="EMBL" id="JWLZ01000172">
    <property type="protein sequence ID" value="KHT62714.1"/>
    <property type="molecule type" value="Genomic_DNA"/>
</dbReference>
<reference evidence="5 6" key="1">
    <citation type="submission" date="2014-12" db="EMBL/GenBank/DDBJ databases">
        <title>Genome sequencing of Photobacterium gaetbulicola AD005a.</title>
        <authorList>
            <person name="Adrian T.G.S."/>
            <person name="Chan K.G."/>
        </authorList>
    </citation>
    <scope>NUCLEOTIDE SEQUENCE [LARGE SCALE GENOMIC DNA]</scope>
    <source>
        <strain evidence="5 6">AD005a</strain>
    </source>
</reference>
<dbReference type="Proteomes" id="UP000031278">
    <property type="component" value="Unassembled WGS sequence"/>
</dbReference>